<keyword evidence="2" id="KW-1185">Reference proteome</keyword>
<reference evidence="2" key="1">
    <citation type="journal article" date="2014" name="Proc. Natl. Acad. Sci. U.S.A.">
        <title>Extensive sampling of basidiomycete genomes demonstrates inadequacy of the white-rot/brown-rot paradigm for wood decay fungi.</title>
        <authorList>
            <person name="Riley R."/>
            <person name="Salamov A.A."/>
            <person name="Brown D.W."/>
            <person name="Nagy L.G."/>
            <person name="Floudas D."/>
            <person name="Held B.W."/>
            <person name="Levasseur A."/>
            <person name="Lombard V."/>
            <person name="Morin E."/>
            <person name="Otillar R."/>
            <person name="Lindquist E.A."/>
            <person name="Sun H."/>
            <person name="LaButti K.M."/>
            <person name="Schmutz J."/>
            <person name="Jabbour D."/>
            <person name="Luo H."/>
            <person name="Baker S.E."/>
            <person name="Pisabarro A.G."/>
            <person name="Walton J.D."/>
            <person name="Blanchette R.A."/>
            <person name="Henrissat B."/>
            <person name="Martin F."/>
            <person name="Cullen D."/>
            <person name="Hibbett D.S."/>
            <person name="Grigoriev I.V."/>
        </authorList>
    </citation>
    <scope>NUCLEOTIDE SEQUENCE [LARGE SCALE GENOMIC DNA]</scope>
    <source>
        <strain evidence="2">CBS 339.88</strain>
    </source>
</reference>
<evidence type="ECO:0000313" key="2">
    <source>
        <dbReference type="Proteomes" id="UP000027222"/>
    </source>
</evidence>
<dbReference type="EMBL" id="KL142370">
    <property type="protein sequence ID" value="KDR82210.1"/>
    <property type="molecule type" value="Genomic_DNA"/>
</dbReference>
<evidence type="ECO:0000313" key="1">
    <source>
        <dbReference type="EMBL" id="KDR82210.1"/>
    </source>
</evidence>
<dbReference type="InterPro" id="IPR027417">
    <property type="entry name" value="P-loop_NTPase"/>
</dbReference>
<dbReference type="Proteomes" id="UP000027222">
    <property type="component" value="Unassembled WGS sequence"/>
</dbReference>
<proteinExistence type="predicted"/>
<gene>
    <name evidence="1" type="ORF">GALMADRAFT_207510</name>
</gene>
<name>A0A067TG59_GALM3</name>
<accession>A0A067TG59</accession>
<organism evidence="1 2">
    <name type="scientific">Galerina marginata (strain CBS 339.88)</name>
    <dbReference type="NCBI Taxonomy" id="685588"/>
    <lineage>
        <taxon>Eukaryota</taxon>
        <taxon>Fungi</taxon>
        <taxon>Dikarya</taxon>
        <taxon>Basidiomycota</taxon>
        <taxon>Agaricomycotina</taxon>
        <taxon>Agaricomycetes</taxon>
        <taxon>Agaricomycetidae</taxon>
        <taxon>Agaricales</taxon>
        <taxon>Agaricineae</taxon>
        <taxon>Strophariaceae</taxon>
        <taxon>Galerina</taxon>
    </lineage>
</organism>
<dbReference type="SUPFAM" id="SSF52540">
    <property type="entry name" value="P-loop containing nucleoside triphosphate hydrolases"/>
    <property type="match status" value="1"/>
</dbReference>
<dbReference type="HOGENOM" id="CLU_2171265_0_0_1"/>
<sequence length="110" mass="12151">MSTCTTKIKSKAKNPSVGCRSMLQGRRLVIVDTPGFNDVKALTDTAILLQIADWLERRLSNRLTLGGIIYLQDINSDRISLAELAQTALRASFSSDTTFGKLVFATTKWD</sequence>
<dbReference type="Gene3D" id="3.40.50.300">
    <property type="entry name" value="P-loop containing nucleotide triphosphate hydrolases"/>
    <property type="match status" value="1"/>
</dbReference>
<protein>
    <recommendedName>
        <fullName evidence="3">G domain-containing protein</fullName>
    </recommendedName>
</protein>
<dbReference type="OrthoDB" id="2916324at2759"/>
<dbReference type="STRING" id="685588.A0A067TG59"/>
<dbReference type="AlphaFoldDB" id="A0A067TG59"/>
<evidence type="ECO:0008006" key="3">
    <source>
        <dbReference type="Google" id="ProtNLM"/>
    </source>
</evidence>